<feature type="region of interest" description="Disordered" evidence="1">
    <location>
        <begin position="30"/>
        <end position="139"/>
    </location>
</feature>
<protein>
    <submittedName>
        <fullName evidence="3">Uncharacterized protein</fullName>
    </submittedName>
</protein>
<evidence type="ECO:0000256" key="1">
    <source>
        <dbReference type="SAM" id="MobiDB-lite"/>
    </source>
</evidence>
<name>A0A9X1T7D2_9HYPH</name>
<gene>
    <name evidence="3" type="ORF">LZD57_20025</name>
</gene>
<feature type="signal peptide" evidence="2">
    <location>
        <begin position="1"/>
        <end position="23"/>
    </location>
</feature>
<reference evidence="3" key="1">
    <citation type="submission" date="2022-01" db="EMBL/GenBank/DDBJ databases">
        <title>Jiella avicenniae sp. nov., a novel endophytic bacterium isolated from bark of Avicennia marina.</title>
        <authorList>
            <person name="Tuo L."/>
        </authorList>
    </citation>
    <scope>NUCLEOTIDE SEQUENCE</scope>
    <source>
        <strain evidence="3">CBK1P-4</strain>
    </source>
</reference>
<dbReference type="EMBL" id="JAJUWU010000023">
    <property type="protein sequence ID" value="MCE7030280.1"/>
    <property type="molecule type" value="Genomic_DNA"/>
</dbReference>
<feature type="compositionally biased region" description="Polar residues" evidence="1">
    <location>
        <begin position="114"/>
        <end position="139"/>
    </location>
</feature>
<dbReference type="AlphaFoldDB" id="A0A9X1T7D2"/>
<comment type="caution">
    <text evidence="3">The sequence shown here is derived from an EMBL/GenBank/DDBJ whole genome shotgun (WGS) entry which is preliminary data.</text>
</comment>
<feature type="compositionally biased region" description="Basic and acidic residues" evidence="1">
    <location>
        <begin position="72"/>
        <end position="84"/>
    </location>
</feature>
<feature type="compositionally biased region" description="Polar residues" evidence="1">
    <location>
        <begin position="30"/>
        <end position="39"/>
    </location>
</feature>
<organism evidence="3 4">
    <name type="scientific">Jiella avicenniae</name>
    <dbReference type="NCBI Taxonomy" id="2907202"/>
    <lineage>
        <taxon>Bacteria</taxon>
        <taxon>Pseudomonadati</taxon>
        <taxon>Pseudomonadota</taxon>
        <taxon>Alphaproteobacteria</taxon>
        <taxon>Hyphomicrobiales</taxon>
        <taxon>Aurantimonadaceae</taxon>
        <taxon>Jiella</taxon>
    </lineage>
</organism>
<dbReference type="RefSeq" id="WP_233721357.1">
    <property type="nucleotide sequence ID" value="NZ_JAJUWU010000023.1"/>
</dbReference>
<feature type="chain" id="PRO_5040800614" evidence="2">
    <location>
        <begin position="24"/>
        <end position="139"/>
    </location>
</feature>
<evidence type="ECO:0000256" key="2">
    <source>
        <dbReference type="SAM" id="SignalP"/>
    </source>
</evidence>
<keyword evidence="2" id="KW-0732">Signal</keyword>
<evidence type="ECO:0000313" key="4">
    <source>
        <dbReference type="Proteomes" id="UP001139035"/>
    </source>
</evidence>
<proteinExistence type="predicted"/>
<dbReference type="Proteomes" id="UP001139035">
    <property type="component" value="Unassembled WGS sequence"/>
</dbReference>
<sequence>MKTTAIFSAALLGASIFSYGALAQSQTIVPGSESQLEDQNAQERDAVGQNSGMTGATVAQPESETMVPGSESQREDMRAEERDSVAAGEDAMATGAVGTDAPANGQVIVPGSEADTTSTMEPTTQSDRALEQTPGSQTQ</sequence>
<evidence type="ECO:0000313" key="3">
    <source>
        <dbReference type="EMBL" id="MCE7030280.1"/>
    </source>
</evidence>
<accession>A0A9X1T7D2</accession>
<keyword evidence="4" id="KW-1185">Reference proteome</keyword>